<dbReference type="InterPro" id="IPR000330">
    <property type="entry name" value="SNF2_N"/>
</dbReference>
<evidence type="ECO:0000256" key="4">
    <source>
        <dbReference type="ARBA" id="ARBA00022840"/>
    </source>
</evidence>
<dbReference type="PANTHER" id="PTHR45766:SF6">
    <property type="entry name" value="SWI_SNF-RELATED MATRIX-ASSOCIATED ACTIN-DEPENDENT REGULATOR OF CHROMATIN SUBFAMILY A-LIKE PROTEIN 1"/>
    <property type="match status" value="1"/>
</dbReference>
<dbReference type="SMART" id="SM00490">
    <property type="entry name" value="HELICc"/>
    <property type="match status" value="1"/>
</dbReference>
<dbReference type="Gene3D" id="3.40.50.10810">
    <property type="entry name" value="Tandem AAA-ATPase domain"/>
    <property type="match status" value="1"/>
</dbReference>
<dbReference type="PROSITE" id="PS51192">
    <property type="entry name" value="HELICASE_ATP_BIND_1"/>
    <property type="match status" value="1"/>
</dbReference>
<evidence type="ECO:0000259" key="5">
    <source>
        <dbReference type="PROSITE" id="PS51192"/>
    </source>
</evidence>
<reference evidence="8" key="1">
    <citation type="submission" date="2016-10" db="EMBL/GenBank/DDBJ databases">
        <authorList>
            <person name="Varghese N."/>
            <person name="Submissions S."/>
        </authorList>
    </citation>
    <scope>NUCLEOTIDE SEQUENCE [LARGE SCALE GENOMIC DNA]</scope>
    <source>
        <strain evidence="8">CGMCC 1.9227</strain>
    </source>
</reference>
<gene>
    <name evidence="7" type="ORF">SAMN04488131_11376</name>
</gene>
<keyword evidence="4" id="KW-0067">ATP-binding</keyword>
<organism evidence="7 8">
    <name type="scientific">Flavobacterium xueshanense</name>
    <dbReference type="NCBI Taxonomy" id="935223"/>
    <lineage>
        <taxon>Bacteria</taxon>
        <taxon>Pseudomonadati</taxon>
        <taxon>Bacteroidota</taxon>
        <taxon>Flavobacteriia</taxon>
        <taxon>Flavobacteriales</taxon>
        <taxon>Flavobacteriaceae</taxon>
        <taxon>Flavobacterium</taxon>
    </lineage>
</organism>
<dbReference type="OrthoDB" id="9814088at2"/>
<dbReference type="SUPFAM" id="SSF52540">
    <property type="entry name" value="P-loop containing nucleoside triphosphate hydrolases"/>
    <property type="match status" value="2"/>
</dbReference>
<protein>
    <submittedName>
        <fullName evidence="7">SNF2 family N-terminal domain-containing protein</fullName>
    </submittedName>
</protein>
<keyword evidence="8" id="KW-1185">Reference proteome</keyword>
<proteinExistence type="predicted"/>
<dbReference type="Pfam" id="PF00271">
    <property type="entry name" value="Helicase_C"/>
    <property type="match status" value="1"/>
</dbReference>
<accession>A0A1I2HDS5</accession>
<dbReference type="Gene3D" id="3.40.50.300">
    <property type="entry name" value="P-loop containing nucleotide triphosphate hydrolases"/>
    <property type="match status" value="1"/>
</dbReference>
<name>A0A1I2HDS5_9FLAO</name>
<evidence type="ECO:0000313" key="7">
    <source>
        <dbReference type="EMBL" id="SFF27460.1"/>
    </source>
</evidence>
<evidence type="ECO:0000313" key="8">
    <source>
        <dbReference type="Proteomes" id="UP000198596"/>
    </source>
</evidence>
<dbReference type="RefSeq" id="WP_091206893.1">
    <property type="nucleotide sequence ID" value="NZ_FONQ01000013.1"/>
</dbReference>
<dbReference type="PANTHER" id="PTHR45766">
    <property type="entry name" value="DNA ANNEALING HELICASE AND ENDONUCLEASE ZRANB3 FAMILY MEMBER"/>
    <property type="match status" value="1"/>
</dbReference>
<dbReference type="Pfam" id="PF00176">
    <property type="entry name" value="SNF2-rel_dom"/>
    <property type="match status" value="1"/>
</dbReference>
<evidence type="ECO:0000256" key="2">
    <source>
        <dbReference type="ARBA" id="ARBA00022801"/>
    </source>
</evidence>
<evidence type="ECO:0000256" key="3">
    <source>
        <dbReference type="ARBA" id="ARBA00022806"/>
    </source>
</evidence>
<dbReference type="InterPro" id="IPR049730">
    <property type="entry name" value="SNF2/RAD54-like_C"/>
</dbReference>
<keyword evidence="3" id="KW-0347">Helicase</keyword>
<dbReference type="InterPro" id="IPR027417">
    <property type="entry name" value="P-loop_NTPase"/>
</dbReference>
<evidence type="ECO:0000259" key="6">
    <source>
        <dbReference type="PROSITE" id="PS51194"/>
    </source>
</evidence>
<dbReference type="InterPro" id="IPR001650">
    <property type="entry name" value="Helicase_C-like"/>
</dbReference>
<evidence type="ECO:0000256" key="1">
    <source>
        <dbReference type="ARBA" id="ARBA00022741"/>
    </source>
</evidence>
<dbReference type="InterPro" id="IPR038718">
    <property type="entry name" value="SNF2-like_sf"/>
</dbReference>
<dbReference type="SMART" id="SM00487">
    <property type="entry name" value="DEXDc"/>
    <property type="match status" value="1"/>
</dbReference>
<dbReference type="PROSITE" id="PS51194">
    <property type="entry name" value="HELICASE_CTER"/>
    <property type="match status" value="1"/>
</dbReference>
<dbReference type="Proteomes" id="UP000198596">
    <property type="component" value="Unassembled WGS sequence"/>
</dbReference>
<feature type="domain" description="Helicase C-terminal" evidence="6">
    <location>
        <begin position="472"/>
        <end position="624"/>
    </location>
</feature>
<dbReference type="CDD" id="cd18011">
    <property type="entry name" value="DEXDc_RapA"/>
    <property type="match status" value="1"/>
</dbReference>
<feature type="domain" description="Helicase ATP-binding" evidence="5">
    <location>
        <begin position="108"/>
        <end position="285"/>
    </location>
</feature>
<dbReference type="InterPro" id="IPR014001">
    <property type="entry name" value="Helicase_ATP-bd"/>
</dbReference>
<dbReference type="EMBL" id="FONQ01000013">
    <property type="protein sequence ID" value="SFF27460.1"/>
    <property type="molecule type" value="Genomic_DNA"/>
</dbReference>
<dbReference type="STRING" id="935223.SAMN04488131_11376"/>
<keyword evidence="2" id="KW-0378">Hydrolase</keyword>
<sequence>MTTDKIKPGIIVNMRNRLWRVDEFDGIEVVATPITGNSDDQKTFLADIEDISEERFESINANLPGDLTAQRLLLRAYQFDLIHGSAPFLSLHRSSIVPYNYQMVPLVLALENPNTRMLIGDDVGLGKTIEAGLIISELIQRGKVKRVLFLTPANLKPQWKEALEYFFHIKATIIDSYSRKEFEKELPAGANPWQYFQFVIASVDYAKSPDIKQQISEQDWDFMLVDEVHLCAKPHSKSNVTKQQKRYELVKDLGKKIPNVLFLTATPHNGYSDSFASILEILNPEIVTRKSNGDITFDKNKARYNVIQRNRKKLEAWYKKQGKNSPFPKRDQKEVIIDPKPNGKLIQLLDAVERYGDFILKSAQENNSNGGKNIANWVAIHLQKRAISSPYAVLKSLENRIATIENNVDNITVNDAETLENYVFDFVSDDERVSDEMASLKLDFEALSSNEIEELKSIIEFGKTLTPKDDEKLQNLKNVILPELMAKDPKVIVFTKYKDTLDYLEKNLKTKEFDTFIMHGDMSLMSRTEIFGKFDRAKRAILIATDVISEGLNLQRLASNIVHYELPWNPNRLEQRNGRIDRIGQKRETVCIRTLVVDKTLDKEILDLLLEKTKTIEIDRDYAAAFFGDEEYLKSIIFEASSKKRSKKKNVPDGPDLFSTVGVDETKKAVRQSFSFPEEDKKRKMKIEEESFYSSLDIELPEIDKRIEETKRIVGSQDQVLIFVKSALARFNSALIDKGSGFYEITINDDRLVLQRFGDTIKKVTFDPELGLTNPDAIILDAGHPFVRKLIELVKAEFFTNKGLYGRNAYFFSDEVESVHYNYNFLVRFTVGIKEKRVIEELVSLTVDSYSDKEISNTNFSPATTTRNLSQSDFTEYINEALQLASLDKIIQNKIEELRFKLINERQELYKKILIESKNSSQPTWLDDIIYIEKAGYDLLTVTIIQPLN</sequence>
<keyword evidence="1" id="KW-0547">Nucleotide-binding</keyword>
<dbReference type="CDD" id="cd18793">
    <property type="entry name" value="SF2_C_SNF"/>
    <property type="match status" value="1"/>
</dbReference>
<dbReference type="InterPro" id="IPR057342">
    <property type="entry name" value="DEXDc_RapA"/>
</dbReference>
<dbReference type="AlphaFoldDB" id="A0A1I2HDS5"/>
<dbReference type="GO" id="GO:0005524">
    <property type="term" value="F:ATP binding"/>
    <property type="evidence" value="ECO:0007669"/>
    <property type="project" value="UniProtKB-KW"/>
</dbReference>
<dbReference type="GO" id="GO:0004386">
    <property type="term" value="F:helicase activity"/>
    <property type="evidence" value="ECO:0007669"/>
    <property type="project" value="UniProtKB-KW"/>
</dbReference>
<dbReference type="GO" id="GO:0016787">
    <property type="term" value="F:hydrolase activity"/>
    <property type="evidence" value="ECO:0007669"/>
    <property type="project" value="UniProtKB-KW"/>
</dbReference>